<evidence type="ECO:0000256" key="1">
    <source>
        <dbReference type="SAM" id="SignalP"/>
    </source>
</evidence>
<gene>
    <name evidence="2" type="ORF">SAMN04488018_12248</name>
</gene>
<dbReference type="RefSeq" id="WP_083394431.1">
    <property type="nucleotide sequence ID" value="NZ_FNYS01000022.1"/>
</dbReference>
<evidence type="ECO:0000313" key="3">
    <source>
        <dbReference type="Proteomes" id="UP000183077"/>
    </source>
</evidence>
<dbReference type="Proteomes" id="UP000183077">
    <property type="component" value="Unassembled WGS sequence"/>
</dbReference>
<reference evidence="2 3" key="1">
    <citation type="submission" date="2016-10" db="EMBL/GenBank/DDBJ databases">
        <authorList>
            <person name="de Groot N.N."/>
        </authorList>
    </citation>
    <scope>NUCLEOTIDE SEQUENCE [LARGE SCALE GENOMIC DNA]</scope>
    <source>
        <strain evidence="2 3">DSM 23048</strain>
    </source>
</reference>
<organism evidence="2 3">
    <name type="scientific">Myroides marinus</name>
    <dbReference type="NCBI Taxonomy" id="703342"/>
    <lineage>
        <taxon>Bacteria</taxon>
        <taxon>Pseudomonadati</taxon>
        <taxon>Bacteroidota</taxon>
        <taxon>Flavobacteriia</taxon>
        <taxon>Flavobacteriales</taxon>
        <taxon>Flavobacteriaceae</taxon>
        <taxon>Myroides</taxon>
    </lineage>
</organism>
<keyword evidence="1" id="KW-0732">Signal</keyword>
<evidence type="ECO:0000313" key="2">
    <source>
        <dbReference type="EMBL" id="SEJ29642.1"/>
    </source>
</evidence>
<dbReference type="EMBL" id="FNYS01000022">
    <property type="protein sequence ID" value="SEJ29642.1"/>
    <property type="molecule type" value="Genomic_DNA"/>
</dbReference>
<sequence length="95" mass="10933">MKKSILLVALMTTIATLATNKSVEKDNVYVVENNISNKTVMYEIKVWVNSELVFEDRGCAYPSWLEAEKEYLQKKYNTSSVYVTIEHSPYDCALQ</sequence>
<feature type="signal peptide" evidence="1">
    <location>
        <begin position="1"/>
        <end position="18"/>
    </location>
</feature>
<accession>A0A1H6XXN4</accession>
<protein>
    <recommendedName>
        <fullName evidence="4">KTSC domain-containing protein</fullName>
    </recommendedName>
</protein>
<proteinExistence type="predicted"/>
<evidence type="ECO:0008006" key="4">
    <source>
        <dbReference type="Google" id="ProtNLM"/>
    </source>
</evidence>
<name>A0A1H6XXN4_9FLAO</name>
<dbReference type="AlphaFoldDB" id="A0A1H6XXN4"/>
<feature type="chain" id="PRO_5010209278" description="KTSC domain-containing protein" evidence="1">
    <location>
        <begin position="19"/>
        <end position="95"/>
    </location>
</feature>
<dbReference type="GeneID" id="82258383"/>